<dbReference type="SUPFAM" id="SSF52172">
    <property type="entry name" value="CheY-like"/>
    <property type="match status" value="1"/>
</dbReference>
<dbReference type="Pfam" id="PF00512">
    <property type="entry name" value="HisKA"/>
    <property type="match status" value="1"/>
</dbReference>
<dbReference type="InterPro" id="IPR036097">
    <property type="entry name" value="HisK_dim/P_sf"/>
</dbReference>
<name>A0A849VBB6_9GAMM</name>
<dbReference type="CDD" id="cd00082">
    <property type="entry name" value="HisKA"/>
    <property type="match status" value="1"/>
</dbReference>
<dbReference type="CDD" id="cd16922">
    <property type="entry name" value="HATPase_EvgS-ArcB-TorS-like"/>
    <property type="match status" value="1"/>
</dbReference>
<dbReference type="SUPFAM" id="SSF47384">
    <property type="entry name" value="Homodimeric domain of signal transducing histidine kinase"/>
    <property type="match status" value="1"/>
</dbReference>
<dbReference type="Gene3D" id="3.30.450.20">
    <property type="entry name" value="PAS domain"/>
    <property type="match status" value="2"/>
</dbReference>
<evidence type="ECO:0000256" key="11">
    <source>
        <dbReference type="PROSITE-ProRule" id="PRU00169"/>
    </source>
</evidence>
<dbReference type="Gene3D" id="3.30.565.10">
    <property type="entry name" value="Histidine kinase-like ATPase, C-terminal domain"/>
    <property type="match status" value="1"/>
</dbReference>
<keyword evidence="3 11" id="KW-0597">Phosphoprotein</keyword>
<evidence type="ECO:0000259" key="14">
    <source>
        <dbReference type="PROSITE" id="PS50109"/>
    </source>
</evidence>
<accession>A0A849VBB6</accession>
<dbReference type="PROSITE" id="PS50109">
    <property type="entry name" value="HIS_KIN"/>
    <property type="match status" value="1"/>
</dbReference>
<dbReference type="EC" id="2.7.13.3" evidence="2"/>
<feature type="coiled-coil region" evidence="12">
    <location>
        <begin position="782"/>
        <end position="819"/>
    </location>
</feature>
<dbReference type="Pfam" id="PF00072">
    <property type="entry name" value="Response_reg"/>
    <property type="match status" value="1"/>
</dbReference>
<feature type="transmembrane region" description="Helical" evidence="13">
    <location>
        <begin position="303"/>
        <end position="325"/>
    </location>
</feature>
<reference evidence="16 17" key="1">
    <citation type="submission" date="2020-04" db="EMBL/GenBank/DDBJ databases">
        <title>Pseudoalteromonas caenipelagi sp. nov., isolated from a tidal flat.</title>
        <authorList>
            <person name="Park S."/>
            <person name="Yoon J.-H."/>
        </authorList>
    </citation>
    <scope>NUCLEOTIDE SEQUENCE [LARGE SCALE GENOMIC DNA]</scope>
    <source>
        <strain evidence="16 17">JBTF-M23</strain>
    </source>
</reference>
<sequence>MKKLLCFTLLLGCFYVLDSISEQYYLERENLKMHQQVQINSEQFVLIGDVIFSLQRERGTTSVFHVHNKSAPPPLLLKYQHETDQYFRQIIRFYNQEEYVISHGNTIEILNSYHQQVATIREQISTLQITKSESFSQYTNVIESLLDTVLAIKHKTFVGYNESHIFYPDLSIYLSLLKAIEHAGKLRANVGVYLNSPTVQKNQIIPKIFYLNANLNHVLTNLYVTESLKESIQKIESSKEKTQILNLINTLRVKGQAHMPPNLWWEVSTRYINELTALSAKIISSGQTLARDHIRTTSLKCQVILITFIAVTVVGGILTYSMWLLMKPNEIHRNTAVSYWQLSFVLFSILLVMLLAHKVSQRGLEGQLKRQLTAELRNNAVHTLKSVKAIWYRPAKNALASVQSALFTLTKAQIEDPTILSGYISNPNVAIYDTLNQVWLHNGNEKLTLALEQTKHQQSLAEQGKVIVSTVLSDNKLSAHFATQLLNEQGILPYQVWYSLDNISPLISILKSPFLDSDSNIIYFDKNNIITHRSVYANQQQSNEDNIAASTKVLRPPMTERQYKNYLGKQVLGVLVWDNELSIGVGAEQEIVSINAVIKSVQQEFSIQLLILLSLGGAILLIAYRVQSKAFTQLAHSEQQLEKDKIQLNNAQKIANMGSWEWRYGNTHVDVSKELSNMLTLPSETRHYPARSLLRLITPSSRHELLQAIKDHSSLKSITLQLTTQNLPYITHVGFAANWQLSEQDKHDPTNKTLVGIIKNVTLLVMEQNRQQRQQTALRAAREAALAKMEEADQQRKALEIALKENKETERLLQQTLDSIPAFILLLDSNANITLVNQYWFKTQHADQFSGGLFLNTFFNVGDDCIDAINTLPLIKKKPLLDALREAKFQDNYLAELECEYAITEGPIWFEVIITTIETLNGKSILMYQHDITQRKQDAFQLEDAKAKAELANDAKSRFLATMSHEIRTPMNGVVGMLDLLNQSKLSQEQSHLTSVAKNSALMLLRIINDILDFSKIEAGKMTIDRVPFNWRGVIKEIAELLSHQVKEKNLQMYFMFEPELGYWQLGDPSRIRQILLNLVGNAVKFTKTSSSKIGVIEIKLSKSQVDPKQLEISVIDNGKGMSNEQQKLLFKPFTQADSSIQREFGGTGLGLSITQKLVTMMQGSIMCQSSENIGSTFKVTLPYSKCSSKSEREIEIVFDSVSVCILGDGDIFEQDLHTNLLAHGADSKVVNWININDTNVQALNVDYVVVTLERYQQIITANYQFKPDNNKTCYIILVSNNFTVPLPTESCFDPIYYNPYYSFKIIEHIAIREGIISPDIPLTQLVNNDELALPTIEQAQQNNQLILVVEDNAYNQEVFRRQLSLLGYQCMIAEHGQMALEFIETHSFALIITDCHMPIMDGYTFTKKYRELEKQNSVKKAIPIIAATANALSGEREKCIACGMNDYISKPIELAYFKNLLLKWMPSASATNNIPPKVNNKVKNNNHKTLDLSLLSTYVGDDTKIQQAFLESFINDSNPMMDKLYESPEDIESVRSLTHQLKSSAKAIGAVELANLYLELELAAKEQHTDKIADMLPHCASQFNAVCSEITSILNHSDLH</sequence>
<protein>
    <recommendedName>
        <fullName evidence="10">Sensory/regulatory protein RpfC</fullName>
        <ecNumber evidence="2">2.7.13.3</ecNumber>
    </recommendedName>
</protein>
<dbReference type="Pfam" id="PF08376">
    <property type="entry name" value="NIT"/>
    <property type="match status" value="1"/>
</dbReference>
<dbReference type="SMART" id="SM00388">
    <property type="entry name" value="HisKA"/>
    <property type="match status" value="1"/>
</dbReference>
<dbReference type="PRINTS" id="PR00344">
    <property type="entry name" value="BCTRLSENSOR"/>
</dbReference>
<dbReference type="GO" id="GO:0005886">
    <property type="term" value="C:plasma membrane"/>
    <property type="evidence" value="ECO:0007669"/>
    <property type="project" value="UniProtKB-SubCell"/>
</dbReference>
<dbReference type="InterPro" id="IPR001789">
    <property type="entry name" value="Sig_transdc_resp-reg_receiver"/>
</dbReference>
<proteinExistence type="predicted"/>
<evidence type="ECO:0000256" key="7">
    <source>
        <dbReference type="ARBA" id="ARBA00022840"/>
    </source>
</evidence>
<dbReference type="PANTHER" id="PTHR45339">
    <property type="entry name" value="HYBRID SIGNAL TRANSDUCTION HISTIDINE KINASE J"/>
    <property type="match status" value="1"/>
</dbReference>
<dbReference type="GO" id="GO:0005524">
    <property type="term" value="F:ATP binding"/>
    <property type="evidence" value="ECO:0007669"/>
    <property type="project" value="UniProtKB-KW"/>
</dbReference>
<evidence type="ECO:0000256" key="10">
    <source>
        <dbReference type="ARBA" id="ARBA00068150"/>
    </source>
</evidence>
<dbReference type="FunFam" id="1.10.287.130:FF:000002">
    <property type="entry name" value="Two-component osmosensing histidine kinase"/>
    <property type="match status" value="1"/>
</dbReference>
<evidence type="ECO:0000256" key="1">
    <source>
        <dbReference type="ARBA" id="ARBA00000085"/>
    </source>
</evidence>
<comment type="caution">
    <text evidence="16">The sequence shown here is derived from an EMBL/GenBank/DDBJ whole genome shotgun (WGS) entry which is preliminary data.</text>
</comment>
<dbReference type="InterPro" id="IPR036641">
    <property type="entry name" value="HPT_dom_sf"/>
</dbReference>
<evidence type="ECO:0000256" key="12">
    <source>
        <dbReference type="SAM" id="Coils"/>
    </source>
</evidence>
<evidence type="ECO:0000256" key="6">
    <source>
        <dbReference type="ARBA" id="ARBA00022777"/>
    </source>
</evidence>
<keyword evidence="7" id="KW-0067">ATP-binding</keyword>
<dbReference type="Proteomes" id="UP000586305">
    <property type="component" value="Unassembled WGS sequence"/>
</dbReference>
<organism evidence="16 17">
    <name type="scientific">Pseudoalteromonas caenipelagi</name>
    <dbReference type="NCBI Taxonomy" id="2726988"/>
    <lineage>
        <taxon>Bacteria</taxon>
        <taxon>Pseudomonadati</taxon>
        <taxon>Pseudomonadota</taxon>
        <taxon>Gammaproteobacteria</taxon>
        <taxon>Alteromonadales</taxon>
        <taxon>Pseudoalteromonadaceae</taxon>
        <taxon>Pseudoalteromonas</taxon>
    </lineage>
</organism>
<dbReference type="Gene3D" id="3.40.50.2300">
    <property type="match status" value="1"/>
</dbReference>
<dbReference type="SUPFAM" id="SSF55874">
    <property type="entry name" value="ATPase domain of HSP90 chaperone/DNA topoisomerase II/histidine kinase"/>
    <property type="match status" value="1"/>
</dbReference>
<evidence type="ECO:0000256" key="4">
    <source>
        <dbReference type="ARBA" id="ARBA00022679"/>
    </source>
</evidence>
<dbReference type="InterPro" id="IPR011006">
    <property type="entry name" value="CheY-like_superfamily"/>
</dbReference>
<evidence type="ECO:0000313" key="17">
    <source>
        <dbReference type="Proteomes" id="UP000586305"/>
    </source>
</evidence>
<evidence type="ECO:0000313" key="16">
    <source>
        <dbReference type="EMBL" id="NOU50070.1"/>
    </source>
</evidence>
<keyword evidence="12" id="KW-0175">Coiled coil</keyword>
<dbReference type="PANTHER" id="PTHR45339:SF5">
    <property type="entry name" value="HISTIDINE KINASE"/>
    <property type="match status" value="1"/>
</dbReference>
<keyword evidence="4" id="KW-0808">Transferase</keyword>
<dbReference type="InterPro" id="IPR005467">
    <property type="entry name" value="His_kinase_dom"/>
</dbReference>
<dbReference type="RefSeq" id="WP_171625151.1">
    <property type="nucleotide sequence ID" value="NZ_JABBPG010000002.1"/>
</dbReference>
<dbReference type="InterPro" id="IPR036890">
    <property type="entry name" value="HATPase_C_sf"/>
</dbReference>
<dbReference type="EMBL" id="JABBPG010000002">
    <property type="protein sequence ID" value="NOU50070.1"/>
    <property type="molecule type" value="Genomic_DNA"/>
</dbReference>
<keyword evidence="5" id="KW-0547">Nucleotide-binding</keyword>
<keyword evidence="8" id="KW-0902">Two-component regulatory system</keyword>
<dbReference type="PROSITE" id="PS50110">
    <property type="entry name" value="RESPONSE_REGULATORY"/>
    <property type="match status" value="1"/>
</dbReference>
<dbReference type="Pfam" id="PF01627">
    <property type="entry name" value="Hpt"/>
    <property type="match status" value="1"/>
</dbReference>
<dbReference type="InterPro" id="IPR003661">
    <property type="entry name" value="HisK_dim/P_dom"/>
</dbReference>
<feature type="domain" description="Histidine kinase" evidence="14">
    <location>
        <begin position="962"/>
        <end position="1186"/>
    </location>
</feature>
<dbReference type="SUPFAM" id="SSF47226">
    <property type="entry name" value="Histidine-containing phosphotransfer domain, HPT domain"/>
    <property type="match status" value="1"/>
</dbReference>
<evidence type="ECO:0000256" key="3">
    <source>
        <dbReference type="ARBA" id="ARBA00022553"/>
    </source>
</evidence>
<dbReference type="InterPro" id="IPR003594">
    <property type="entry name" value="HATPase_dom"/>
</dbReference>
<evidence type="ECO:0000256" key="2">
    <source>
        <dbReference type="ARBA" id="ARBA00012438"/>
    </source>
</evidence>
<comment type="catalytic activity">
    <reaction evidence="1">
        <text>ATP + protein L-histidine = ADP + protein N-phospho-L-histidine.</text>
        <dbReference type="EC" id="2.7.13.3"/>
    </reaction>
</comment>
<dbReference type="SMART" id="SM00387">
    <property type="entry name" value="HATPase_c"/>
    <property type="match status" value="1"/>
</dbReference>
<feature type="modified residue" description="4-aspartylphosphate" evidence="11">
    <location>
        <position position="1395"/>
    </location>
</feature>
<dbReference type="SMART" id="SM00448">
    <property type="entry name" value="REC"/>
    <property type="match status" value="1"/>
</dbReference>
<keyword evidence="13" id="KW-0812">Transmembrane</keyword>
<dbReference type="FunFam" id="3.30.565.10:FF:000010">
    <property type="entry name" value="Sensor histidine kinase RcsC"/>
    <property type="match status" value="1"/>
</dbReference>
<evidence type="ECO:0000256" key="13">
    <source>
        <dbReference type="SAM" id="Phobius"/>
    </source>
</evidence>
<gene>
    <name evidence="16" type="ORF">HG263_05895</name>
</gene>
<evidence type="ECO:0000256" key="9">
    <source>
        <dbReference type="ARBA" id="ARBA00064003"/>
    </source>
</evidence>
<comment type="subunit">
    <text evidence="9">At low DSF concentrations, interacts with RpfF.</text>
</comment>
<dbReference type="InterPro" id="IPR008207">
    <property type="entry name" value="Sig_transdc_His_kin_Hpt_dom"/>
</dbReference>
<evidence type="ECO:0000259" key="15">
    <source>
        <dbReference type="PROSITE" id="PS50110"/>
    </source>
</evidence>
<keyword evidence="17" id="KW-1185">Reference proteome</keyword>
<evidence type="ECO:0000256" key="8">
    <source>
        <dbReference type="ARBA" id="ARBA00023012"/>
    </source>
</evidence>
<dbReference type="CDD" id="cd17546">
    <property type="entry name" value="REC_hyHK_CKI1_RcsC-like"/>
    <property type="match status" value="1"/>
</dbReference>
<dbReference type="InterPro" id="IPR013587">
    <property type="entry name" value="Nitrate/nitrite_sensing"/>
</dbReference>
<keyword evidence="6" id="KW-0418">Kinase</keyword>
<dbReference type="Gene3D" id="1.10.287.130">
    <property type="match status" value="1"/>
</dbReference>
<feature type="transmembrane region" description="Helical" evidence="13">
    <location>
        <begin position="337"/>
        <end position="356"/>
    </location>
</feature>
<feature type="domain" description="Response regulatory" evidence="15">
    <location>
        <begin position="1346"/>
        <end position="1466"/>
    </location>
</feature>
<dbReference type="Pfam" id="PF02518">
    <property type="entry name" value="HATPase_c"/>
    <property type="match status" value="1"/>
</dbReference>
<keyword evidence="13" id="KW-0472">Membrane</keyword>
<dbReference type="InterPro" id="IPR004358">
    <property type="entry name" value="Sig_transdc_His_kin-like_C"/>
</dbReference>
<dbReference type="Gene3D" id="1.20.120.160">
    <property type="entry name" value="HPT domain"/>
    <property type="match status" value="1"/>
</dbReference>
<keyword evidence="13" id="KW-1133">Transmembrane helix</keyword>
<dbReference type="GO" id="GO:0000155">
    <property type="term" value="F:phosphorelay sensor kinase activity"/>
    <property type="evidence" value="ECO:0007669"/>
    <property type="project" value="InterPro"/>
</dbReference>
<evidence type="ECO:0000256" key="5">
    <source>
        <dbReference type="ARBA" id="ARBA00022741"/>
    </source>
</evidence>